<dbReference type="RefSeq" id="WP_070069867.1">
    <property type="nucleotide sequence ID" value="NZ_MKKK01000023.1"/>
</dbReference>
<dbReference type="GO" id="GO:0016887">
    <property type="term" value="F:ATP hydrolysis activity"/>
    <property type="evidence" value="ECO:0007669"/>
    <property type="project" value="InterPro"/>
</dbReference>
<dbReference type="InterPro" id="IPR027417">
    <property type="entry name" value="P-loop_NTPase"/>
</dbReference>
<dbReference type="AlphaFoldDB" id="A0A1E7R978"/>
<keyword evidence="1" id="KW-0175">Coiled coil</keyword>
<feature type="coiled-coil region" evidence="1">
    <location>
        <begin position="446"/>
        <end position="480"/>
    </location>
</feature>
<organism evidence="3 4">
    <name type="scientific">Acinetobacter qingfengensis</name>
    <dbReference type="NCBI Taxonomy" id="1262585"/>
    <lineage>
        <taxon>Bacteria</taxon>
        <taxon>Pseudomonadati</taxon>
        <taxon>Pseudomonadota</taxon>
        <taxon>Gammaproteobacteria</taxon>
        <taxon>Moraxellales</taxon>
        <taxon>Moraxellaceae</taxon>
        <taxon>Acinetobacter</taxon>
    </lineage>
</organism>
<feature type="coiled-coil region" evidence="1">
    <location>
        <begin position="390"/>
        <end position="417"/>
    </location>
</feature>
<accession>A0A1E7R978</accession>
<dbReference type="SUPFAM" id="SSF52540">
    <property type="entry name" value="P-loop containing nucleoside triphosphate hydrolases"/>
    <property type="match status" value="1"/>
</dbReference>
<dbReference type="EMBL" id="MKKK01000023">
    <property type="protein sequence ID" value="OEY95832.1"/>
    <property type="molecule type" value="Genomic_DNA"/>
</dbReference>
<name>A0A1E7R978_9GAMM</name>
<dbReference type="Gene3D" id="3.40.50.300">
    <property type="entry name" value="P-loop containing nucleotide triphosphate hydrolases"/>
    <property type="match status" value="1"/>
</dbReference>
<dbReference type="OrthoDB" id="8107482at2"/>
<keyword evidence="4" id="KW-1185">Reference proteome</keyword>
<dbReference type="STRING" id="1262585.BJI46_02620"/>
<evidence type="ECO:0000313" key="3">
    <source>
        <dbReference type="EMBL" id="OEY95832.1"/>
    </source>
</evidence>
<dbReference type="GO" id="GO:0006302">
    <property type="term" value="P:double-strand break repair"/>
    <property type="evidence" value="ECO:0007669"/>
    <property type="project" value="InterPro"/>
</dbReference>
<dbReference type="InterPro" id="IPR038729">
    <property type="entry name" value="Rad50/SbcC_AAA"/>
</dbReference>
<dbReference type="PANTHER" id="PTHR32114">
    <property type="entry name" value="ABC TRANSPORTER ABCH.3"/>
    <property type="match status" value="1"/>
</dbReference>
<dbReference type="PANTHER" id="PTHR32114:SF2">
    <property type="entry name" value="ABC TRANSPORTER ABCH.3"/>
    <property type="match status" value="1"/>
</dbReference>
<sequence length="630" mass="72573">MTTYNTFTASNLLCIKSKQIVIDLQLNLGLNVIYGNNSVGKSTVLDLISYALGAENIKFKPAALVCDFVLIQVNINESTITIRREINNSRASILIYFGAISDSLKAPDSEWLKLPYNSTEEKSGFSKFFFDYLNYPSTVSTETSITTHQILRLLYAEQKNNNLPIYREDPWDNTEKRIAIRDYILGIFSGELYELQLERRKADKELSATINRIQSFFQIVGKTSDHLIEDLLLAEKQNLEYRKNVILEKIHNLNTTITSTNTSDSQVDEQTRLKNQLSGLNKGMLSIEDKLNEIAYENTDLDQFKLELKHRLIDIENAISSNQIINDIDFEFCPCCHEKILKSTDTNSCNLCKNPVNTSNNNLNLLQMKTEIIFQIQEIDKIINDNNHHFSKLNEEYSSLKTNVNKKEQDLKLLTSRWHTDFEIESIRAYKELGEIETEITGILQKLEIAQEVKKLQDHRDNLQARLNYINDQIKLLQDRSKNELFRLLDKLNKILKYLLSLDTGLQTEFMDPDSEIFVIFEDNEITVNGTSHFSQSSSILLKHLFHLALLLLANEEPSMRLPKFLILDGINDGGLEQKRAENLQAIIVHVSRMLTSPFQIICATSEIYEPMQPFITRKYTDGEKTLNLR</sequence>
<comment type="caution">
    <text evidence="3">The sequence shown here is derived from an EMBL/GenBank/DDBJ whole genome shotgun (WGS) entry which is preliminary data.</text>
</comment>
<gene>
    <name evidence="3" type="ORF">BJI46_02620</name>
</gene>
<feature type="domain" description="Rad50/SbcC-type AAA" evidence="2">
    <location>
        <begin position="11"/>
        <end position="255"/>
    </location>
</feature>
<reference evidence="3 4" key="1">
    <citation type="submission" date="2016-09" db="EMBL/GenBank/DDBJ databases">
        <authorList>
            <person name="Capua I."/>
            <person name="De Benedictis P."/>
            <person name="Joannis T."/>
            <person name="Lombin L.H."/>
            <person name="Cattoli G."/>
        </authorList>
    </citation>
    <scope>NUCLEOTIDE SEQUENCE [LARGE SCALE GENOMIC DNA]</scope>
    <source>
        <strain evidence="3 4">ANC 4671</strain>
    </source>
</reference>
<dbReference type="Pfam" id="PF13476">
    <property type="entry name" value="AAA_23"/>
    <property type="match status" value="1"/>
</dbReference>
<dbReference type="Proteomes" id="UP000185895">
    <property type="component" value="Unassembled WGS sequence"/>
</dbReference>
<evidence type="ECO:0000259" key="2">
    <source>
        <dbReference type="Pfam" id="PF13476"/>
    </source>
</evidence>
<evidence type="ECO:0000313" key="4">
    <source>
        <dbReference type="Proteomes" id="UP000185895"/>
    </source>
</evidence>
<protein>
    <recommendedName>
        <fullName evidence="2">Rad50/SbcC-type AAA domain-containing protein</fullName>
    </recommendedName>
</protein>
<evidence type="ECO:0000256" key="1">
    <source>
        <dbReference type="SAM" id="Coils"/>
    </source>
</evidence>
<proteinExistence type="predicted"/>